<evidence type="ECO:0000313" key="2">
    <source>
        <dbReference type="Proteomes" id="UP000595362"/>
    </source>
</evidence>
<dbReference type="EMBL" id="CP066681">
    <property type="protein sequence ID" value="QQG35310.1"/>
    <property type="molecule type" value="Genomic_DNA"/>
</dbReference>
<reference evidence="1 2" key="1">
    <citation type="submission" date="2020-07" db="EMBL/GenBank/DDBJ databases">
        <title>Huge and variable diversity of episymbiotic CPR bacteria and DPANN archaea in groundwater ecosystems.</title>
        <authorList>
            <person name="He C.Y."/>
            <person name="Keren R."/>
            <person name="Whittaker M."/>
            <person name="Farag I.F."/>
            <person name="Doudna J."/>
            <person name="Cate J.H.D."/>
            <person name="Banfield J.F."/>
        </authorList>
    </citation>
    <scope>NUCLEOTIDE SEQUENCE [LARGE SCALE GENOMIC DNA]</scope>
    <source>
        <strain evidence="1">NC_groundwater_70_Ag_B-0.1um_54_66</strain>
    </source>
</reference>
<evidence type="ECO:0000313" key="1">
    <source>
        <dbReference type="EMBL" id="QQG35310.1"/>
    </source>
</evidence>
<sequence length="81" mass="9280">MMLAQILEKAANDNAVAAVRTTSGLALLFNDCASERWGRRTILRDFFTNQGPRFRPFFMRTTRHRRAGIGRSAYPAFKSDR</sequence>
<name>A0A7T5R0L3_9BACT</name>
<accession>A0A7T5R0L3</accession>
<proteinExistence type="predicted"/>
<dbReference type="AlphaFoldDB" id="A0A7T5R0L3"/>
<protein>
    <submittedName>
        <fullName evidence="1">Uncharacterized protein</fullName>
    </submittedName>
</protein>
<dbReference type="Proteomes" id="UP000595362">
    <property type="component" value="Chromosome"/>
</dbReference>
<organism evidence="1 2">
    <name type="scientific">Micavibrio aeruginosavorus</name>
    <dbReference type="NCBI Taxonomy" id="349221"/>
    <lineage>
        <taxon>Bacteria</taxon>
        <taxon>Pseudomonadati</taxon>
        <taxon>Bdellovibrionota</taxon>
        <taxon>Bdellovibrionia</taxon>
        <taxon>Bdellovibrionales</taxon>
        <taxon>Pseudobdellovibrionaceae</taxon>
        <taxon>Micavibrio</taxon>
    </lineage>
</organism>
<gene>
    <name evidence="1" type="ORF">HYS17_07065</name>
</gene>